<gene>
    <name evidence="3" type="ORF">ED733_000733</name>
</gene>
<feature type="compositionally biased region" description="Low complexity" evidence="1">
    <location>
        <begin position="461"/>
        <end position="471"/>
    </location>
</feature>
<feature type="region of interest" description="Disordered" evidence="1">
    <location>
        <begin position="572"/>
        <end position="606"/>
    </location>
</feature>
<evidence type="ECO:0000313" key="3">
    <source>
        <dbReference type="EMBL" id="TWU71139.1"/>
    </source>
</evidence>
<dbReference type="PANTHER" id="PTHR28067">
    <property type="entry name" value="DNA REPLICATION REGULATOR SLD3"/>
    <property type="match status" value="1"/>
</dbReference>
<feature type="domain" description="DNA replication regulator Sld3 C-terminal" evidence="2">
    <location>
        <begin position="288"/>
        <end position="805"/>
    </location>
</feature>
<dbReference type="PANTHER" id="PTHR28067:SF1">
    <property type="entry name" value="DNA REPLICATION REGULATOR SLD3"/>
    <property type="match status" value="1"/>
</dbReference>
<feature type="region of interest" description="Disordered" evidence="1">
    <location>
        <begin position="461"/>
        <end position="482"/>
    </location>
</feature>
<evidence type="ECO:0000313" key="4">
    <source>
        <dbReference type="Proteomes" id="UP000317257"/>
    </source>
</evidence>
<dbReference type="InterPro" id="IPR042511">
    <property type="entry name" value="Sld3"/>
</dbReference>
<name>A0A5C6G1S7_METRR</name>
<reference evidence="4" key="1">
    <citation type="submission" date="2018-12" db="EMBL/GenBank/DDBJ databases">
        <title>The complete genome of Metarhizium rileyi, a key fungal pathogen of Lepidoptera.</title>
        <authorList>
            <person name="Binneck E."/>
            <person name="Lastra C.C.L."/>
            <person name="Sosa-Gomez D.R."/>
        </authorList>
    </citation>
    <scope>NUCLEOTIDE SEQUENCE [LARGE SCALE GENOMIC DNA]</scope>
    <source>
        <strain evidence="4">Cep018-CH2</strain>
    </source>
</reference>
<evidence type="ECO:0000256" key="1">
    <source>
        <dbReference type="SAM" id="MobiDB-lite"/>
    </source>
</evidence>
<protein>
    <recommendedName>
        <fullName evidence="2">DNA replication regulator Sld3 C-terminal domain-containing protein</fullName>
    </recommendedName>
</protein>
<dbReference type="GO" id="GO:0031261">
    <property type="term" value="C:DNA replication preinitiation complex"/>
    <property type="evidence" value="ECO:0007669"/>
    <property type="project" value="TreeGrafter"/>
</dbReference>
<evidence type="ECO:0000259" key="2">
    <source>
        <dbReference type="Pfam" id="PF08639"/>
    </source>
</evidence>
<comment type="caution">
    <text evidence="3">The sequence shown here is derived from an EMBL/GenBank/DDBJ whole genome shotgun (WGS) entry which is preliminary data.</text>
</comment>
<feature type="compositionally biased region" description="Polar residues" evidence="1">
    <location>
        <begin position="806"/>
        <end position="818"/>
    </location>
</feature>
<dbReference type="Proteomes" id="UP000317257">
    <property type="component" value="Unassembled WGS sequence"/>
</dbReference>
<dbReference type="InterPro" id="IPR013948">
    <property type="entry name" value="DNA_replication_reg_Sld3_C"/>
</dbReference>
<dbReference type="Pfam" id="PF08639">
    <property type="entry name" value="Sld3_STD"/>
    <property type="match status" value="1"/>
</dbReference>
<feature type="region of interest" description="Disordered" evidence="1">
    <location>
        <begin position="791"/>
        <end position="818"/>
    </location>
</feature>
<dbReference type="EMBL" id="SBHS01000051">
    <property type="protein sequence ID" value="TWU71139.1"/>
    <property type="molecule type" value="Genomic_DNA"/>
</dbReference>
<dbReference type="GO" id="GO:0006270">
    <property type="term" value="P:DNA replication initiation"/>
    <property type="evidence" value="ECO:0007669"/>
    <property type="project" value="InterPro"/>
</dbReference>
<feature type="compositionally biased region" description="Polar residues" evidence="1">
    <location>
        <begin position="13"/>
        <end position="26"/>
    </location>
</feature>
<accession>A0A5C6G1S7</accession>
<feature type="compositionally biased region" description="Basic and acidic residues" evidence="1">
    <location>
        <begin position="679"/>
        <end position="688"/>
    </location>
</feature>
<feature type="compositionally biased region" description="Polar residues" evidence="1">
    <location>
        <begin position="667"/>
        <end position="678"/>
    </location>
</feature>
<organism evidence="3 4">
    <name type="scientific">Metarhizium rileyi (strain RCEF 4871)</name>
    <name type="common">Nomuraea rileyi</name>
    <dbReference type="NCBI Taxonomy" id="1649241"/>
    <lineage>
        <taxon>Eukaryota</taxon>
        <taxon>Fungi</taxon>
        <taxon>Dikarya</taxon>
        <taxon>Ascomycota</taxon>
        <taxon>Pezizomycotina</taxon>
        <taxon>Sordariomycetes</taxon>
        <taxon>Hypocreomycetidae</taxon>
        <taxon>Hypocreales</taxon>
        <taxon>Clavicipitaceae</taxon>
        <taxon>Metarhizium</taxon>
    </lineage>
</organism>
<dbReference type="AlphaFoldDB" id="A0A5C6G1S7"/>
<dbReference type="Gene3D" id="1.20.58.2130">
    <property type="match status" value="1"/>
</dbReference>
<feature type="region of interest" description="Disordered" evidence="1">
    <location>
        <begin position="640"/>
        <end position="688"/>
    </location>
</feature>
<proteinExistence type="predicted"/>
<sequence>MSSSTVLDADASCSRSGILTPSSDGSLNRRDLSSPDGRAKRRAEAAAMDPLLKPSITVKPHPPNLHTQPRVLLPLMLLPREHLPLSSLDFSAPDNELPQTRFVESHIKILDLESRLGASPSVVIARNESKRTIYALERQKSGLYVMCKLGSWIDLGELVSRATALCPERLAPARRDGQSRDSSVSLGALLTTPNLHKEQKKKRAAIEAIQSLVRKKSKPQAVLQGGGSNRSDDDVDVQTHMSRLPSPEIKTDQHDGFKNLTNVQNVPVTYPSVEDALPASSQHTADIIFDNIRTQYFEALYRSMGSLAYFAKGPLSRARSAFHLDLESNLDMADLIDFLKSLILTTVQIDKKYRETIPGVISRMKTFIETSDEGGKKKRKPRKIRLGKDSLYPLEDESIRTWWNANKPETTEEETPVSTTHIKSHISMLRTRETQLQMILILEILALEPLKAAEEAADSNLPTLPTLPTLPGAESQQDQVMAPPCKKRNKHNLPVLLDVHADRLTIWQSTAFDEHLLLADSQSTQNAEGQIQQKASSEPLKDFCVDVIVPFFSARLPEPCDAISRKLGGPVIVSPIKSNAPRRSSSKKEQRPGAATKRPAPLNSRRTLQRALSTEQLHRRSVSRGPSNAIALLRSATSTSVPGIKREGSEPLSLKEPPRGDSLMGRSRQSSLSRGNRTSNHEDAKASKKALVEAELKDAISALRKPNREVVGKAMEEADERRAMTSLSAKKVNKMPRSAQASSIQIKATPANNRFRNVLAADTASFADISLEGTEDFIPPSSSVGHLIPSTGHRHSHRNALADSASPDTNLVGGTSARASPQASFIKRMAHGGPAIPLSSPLMSRTTRTKVVEAMESQYTAGNSMPFGSLTKQQPEDIMATPVKKHVSKLDFFQSPVLMKGINSQKTVSIYEKLGWDYDFDDDV</sequence>
<feature type="region of interest" description="Disordered" evidence="1">
    <location>
        <begin position="1"/>
        <end position="46"/>
    </location>
</feature>